<proteinExistence type="predicted"/>
<comment type="caution">
    <text evidence="2">The sequence shown here is derived from an EMBL/GenBank/DDBJ whole genome shotgun (WGS) entry which is preliminary data.</text>
</comment>
<dbReference type="Gene3D" id="2.60.120.40">
    <property type="match status" value="1"/>
</dbReference>
<keyword evidence="3" id="KW-1185">Reference proteome</keyword>
<organism evidence="2 3">
    <name type="scientific">Mytilus galloprovincialis</name>
    <name type="common">Mediterranean mussel</name>
    <dbReference type="NCBI Taxonomy" id="29158"/>
    <lineage>
        <taxon>Eukaryota</taxon>
        <taxon>Metazoa</taxon>
        <taxon>Spiralia</taxon>
        <taxon>Lophotrochozoa</taxon>
        <taxon>Mollusca</taxon>
        <taxon>Bivalvia</taxon>
        <taxon>Autobranchia</taxon>
        <taxon>Pteriomorphia</taxon>
        <taxon>Mytilida</taxon>
        <taxon>Mytiloidea</taxon>
        <taxon>Mytilidae</taxon>
        <taxon>Mytilinae</taxon>
        <taxon>Mytilus</taxon>
    </lineage>
</organism>
<evidence type="ECO:0000313" key="3">
    <source>
        <dbReference type="Proteomes" id="UP000596742"/>
    </source>
</evidence>
<dbReference type="InterPro" id="IPR008983">
    <property type="entry name" value="Tumour_necrosis_fac-like_dom"/>
</dbReference>
<dbReference type="EMBL" id="UYJE01003748">
    <property type="protein sequence ID" value="VDI21997.1"/>
    <property type="molecule type" value="Genomic_DNA"/>
</dbReference>
<name>A0A8B6DQ35_MYTGA</name>
<evidence type="ECO:0000313" key="2">
    <source>
        <dbReference type="EMBL" id="VDI21997.1"/>
    </source>
</evidence>
<evidence type="ECO:0000256" key="1">
    <source>
        <dbReference type="SAM" id="Coils"/>
    </source>
</evidence>
<accession>A0A8B6DQ35</accession>
<sequence>MLKLEDLLTTQTRQIEELTNLIATQSETISQLQGDIEKINRRTKANERDSSILKSLLIRASWKPFTTEDIDRQIIHNDFKDTQADKEETVIVTSGNTELVVNGNRVILSKACSRTIDLDISSTNTVVLSLAQGDTCFVKTNEAFHSAGTLLSVDYDRSSFSGWKISE</sequence>
<protein>
    <submittedName>
        <fullName evidence="2">Uncharacterized protein</fullName>
    </submittedName>
</protein>
<gene>
    <name evidence="2" type="ORF">MGAL_10B048556</name>
</gene>
<dbReference type="AlphaFoldDB" id="A0A8B6DQ35"/>
<keyword evidence="1" id="KW-0175">Coiled coil</keyword>
<dbReference type="Proteomes" id="UP000596742">
    <property type="component" value="Unassembled WGS sequence"/>
</dbReference>
<feature type="coiled-coil region" evidence="1">
    <location>
        <begin position="1"/>
        <end position="42"/>
    </location>
</feature>
<reference evidence="2" key="1">
    <citation type="submission" date="2018-11" db="EMBL/GenBank/DDBJ databases">
        <authorList>
            <person name="Alioto T."/>
            <person name="Alioto T."/>
        </authorList>
    </citation>
    <scope>NUCLEOTIDE SEQUENCE</scope>
</reference>
<dbReference type="OrthoDB" id="10492826at2759"/>